<sequence>YGNTHNAECTENMKCLAVVDPDNISRGYSSDTASNPVTTQKKRLKAICPQCKKRLAIKYKSINEHDESSFEEVYVRCQACTKLSPLKECLTSIKATEERMSRIVVTKTYSNRKKKIESREISTVDTNVDVHQSTASIKLLCGYCSKLINPDDFSNHEENCCISATKS</sequence>
<dbReference type="EMBL" id="GECU01018308">
    <property type="protein sequence ID" value="JAS89398.1"/>
    <property type="molecule type" value="Transcribed_RNA"/>
</dbReference>
<organism evidence="1">
    <name type="scientific">Homalodisca liturata</name>
    <dbReference type="NCBI Taxonomy" id="320908"/>
    <lineage>
        <taxon>Eukaryota</taxon>
        <taxon>Metazoa</taxon>
        <taxon>Ecdysozoa</taxon>
        <taxon>Arthropoda</taxon>
        <taxon>Hexapoda</taxon>
        <taxon>Insecta</taxon>
        <taxon>Pterygota</taxon>
        <taxon>Neoptera</taxon>
        <taxon>Paraneoptera</taxon>
        <taxon>Hemiptera</taxon>
        <taxon>Auchenorrhyncha</taxon>
        <taxon>Membracoidea</taxon>
        <taxon>Cicadellidae</taxon>
        <taxon>Cicadellinae</taxon>
        <taxon>Proconiini</taxon>
        <taxon>Homalodisca</taxon>
    </lineage>
</organism>
<protein>
    <submittedName>
        <fullName evidence="1">Uncharacterized protein</fullName>
    </submittedName>
</protein>
<dbReference type="AlphaFoldDB" id="A0A1B6IR43"/>
<accession>A0A1B6IR43</accession>
<feature type="non-terminal residue" evidence="1">
    <location>
        <position position="1"/>
    </location>
</feature>
<name>A0A1B6IR43_9HEMI</name>
<gene>
    <name evidence="1" type="ORF">g.5651</name>
</gene>
<proteinExistence type="predicted"/>
<evidence type="ECO:0000313" key="1">
    <source>
        <dbReference type="EMBL" id="JAS89398.1"/>
    </source>
</evidence>
<reference evidence="1" key="1">
    <citation type="submission" date="2015-11" db="EMBL/GenBank/DDBJ databases">
        <title>De novo transcriptome assembly of four potential Pierce s Disease insect vectors from Arizona vineyards.</title>
        <authorList>
            <person name="Tassone E.E."/>
        </authorList>
    </citation>
    <scope>NUCLEOTIDE SEQUENCE</scope>
</reference>